<feature type="compositionally biased region" description="Basic and acidic residues" evidence="1">
    <location>
        <begin position="300"/>
        <end position="309"/>
    </location>
</feature>
<dbReference type="OrthoDB" id="1734063at2759"/>
<feature type="region of interest" description="Disordered" evidence="1">
    <location>
        <begin position="544"/>
        <end position="618"/>
    </location>
</feature>
<evidence type="ECO:0000313" key="4">
    <source>
        <dbReference type="Proteomes" id="UP000008237"/>
    </source>
</evidence>
<sequence length="786" mass="88498">MACCKVYLVALSALIACHAVNANYEHERLKAEVQYENSRAPWNHHNYDFYEAASSDIRPRYYDFHESAEDHHDASSSEPFPISIVKKEPIEDKSFKKATSPFYAPLAAKDPLKHKEFAPNLRNAYCQEIKVKTIEPESKRPKGTTTCYRCKDPKTKSTSERCMYKSEPEETASSNMKMARILPAPINFRHRRSSSDKNWRPRNPYRFADEYFTDTTHNVPTTYQNKGEKCEKVMKDSMVCMVCKDAKTNGKYEQCSYVKQPREKAYSYTKSSTFGEPKEQKSEKEETRRETEESPYSESSSDRVSDRQGEGSAPEEGPREYSYSSDYRPTTPTVKSEQDEVQDSPTTGCKQVQKDSKTCTVCKDPKNGGTYEKCTYSYQPSDKLYKYSRSKSFGYPEKTSGTSGDADKATGASHESKDKVYPHGEGVYFDGSASSAYPRGGSERAAEDDSDGSSRGSPYYGGEYSSPDESSEATSDDEEHGSYGTTSASDRDKSASERHSENIGAEHCRKVEKDSMTCTICKDPKTGNDFEQCSYSYKPTDKLFSYSKSSSFGNPRKSDGSEYSEASDEEQQRPDGTEVVQGADESYSAGPSYEASTKDEARTKDDEAKGGEDVDTGYLHTAQKKAEIEGFLQNFRKEDRSKCKKVMRDKMTCYQCVDDKGFQKEECVFVTGEEPDKLAFHEIKEFQVDSASSAKPRTTSPPAPELVAAASKNTYVRLEKPDNDYPDEASHTAEETKEAEPYDYTSETRSRYDKVLGMTLPAYMFSTSEHEAAFDEVVASSHQDER</sequence>
<feature type="compositionally biased region" description="Basic and acidic residues" evidence="1">
    <location>
        <begin position="489"/>
        <end position="507"/>
    </location>
</feature>
<accession>E2BSR4</accession>
<feature type="region of interest" description="Disordered" evidence="1">
    <location>
        <begin position="266"/>
        <end position="375"/>
    </location>
</feature>
<feature type="region of interest" description="Disordered" evidence="1">
    <location>
        <begin position="689"/>
        <end position="750"/>
    </location>
</feature>
<feature type="compositionally biased region" description="Polar residues" evidence="1">
    <location>
        <begin position="689"/>
        <end position="698"/>
    </location>
</feature>
<feature type="compositionally biased region" description="Basic and acidic residues" evidence="1">
    <location>
        <begin position="717"/>
        <end position="750"/>
    </location>
</feature>
<feature type="compositionally biased region" description="Basic and acidic residues" evidence="1">
    <location>
        <begin position="596"/>
        <end position="612"/>
    </location>
</feature>
<keyword evidence="4" id="KW-1185">Reference proteome</keyword>
<organism evidence="4">
    <name type="scientific">Harpegnathos saltator</name>
    <name type="common">Jerdon's jumping ant</name>
    <dbReference type="NCBI Taxonomy" id="610380"/>
    <lineage>
        <taxon>Eukaryota</taxon>
        <taxon>Metazoa</taxon>
        <taxon>Ecdysozoa</taxon>
        <taxon>Arthropoda</taxon>
        <taxon>Hexapoda</taxon>
        <taxon>Insecta</taxon>
        <taxon>Pterygota</taxon>
        <taxon>Neoptera</taxon>
        <taxon>Endopterygota</taxon>
        <taxon>Hymenoptera</taxon>
        <taxon>Apocrita</taxon>
        <taxon>Aculeata</taxon>
        <taxon>Formicoidea</taxon>
        <taxon>Formicidae</taxon>
        <taxon>Ponerinae</taxon>
        <taxon>Ponerini</taxon>
        <taxon>Harpegnathos</taxon>
    </lineage>
</organism>
<evidence type="ECO:0000313" key="3">
    <source>
        <dbReference type="EMBL" id="EFN81310.1"/>
    </source>
</evidence>
<protein>
    <submittedName>
        <fullName evidence="3">Uncharacterized protein</fullName>
    </submittedName>
</protein>
<dbReference type="AlphaFoldDB" id="E2BSR4"/>
<dbReference type="PROSITE" id="PS51257">
    <property type="entry name" value="PROKAR_LIPOPROTEIN"/>
    <property type="match status" value="1"/>
</dbReference>
<name>E2BSR4_HARSA</name>
<feature type="chain" id="PRO_5003158076" evidence="2">
    <location>
        <begin position="23"/>
        <end position="786"/>
    </location>
</feature>
<evidence type="ECO:0000256" key="2">
    <source>
        <dbReference type="SAM" id="SignalP"/>
    </source>
</evidence>
<feature type="compositionally biased region" description="Polar residues" evidence="1">
    <location>
        <begin position="322"/>
        <end position="335"/>
    </location>
</feature>
<feature type="signal peptide" evidence="2">
    <location>
        <begin position="1"/>
        <end position="22"/>
    </location>
</feature>
<gene>
    <name evidence="3" type="ORF">EAI_01679</name>
</gene>
<evidence type="ECO:0000256" key="1">
    <source>
        <dbReference type="SAM" id="MobiDB-lite"/>
    </source>
</evidence>
<feature type="compositionally biased region" description="Acidic residues" evidence="1">
    <location>
        <begin position="469"/>
        <end position="479"/>
    </location>
</feature>
<dbReference type="InParanoid" id="E2BSR4"/>
<reference evidence="3 4" key="1">
    <citation type="journal article" date="2010" name="Science">
        <title>Genomic comparison of the ants Camponotus floridanus and Harpegnathos saltator.</title>
        <authorList>
            <person name="Bonasio R."/>
            <person name="Zhang G."/>
            <person name="Ye C."/>
            <person name="Mutti N.S."/>
            <person name="Fang X."/>
            <person name="Qin N."/>
            <person name="Donahue G."/>
            <person name="Yang P."/>
            <person name="Li Q."/>
            <person name="Li C."/>
            <person name="Zhang P."/>
            <person name="Huang Z."/>
            <person name="Berger S.L."/>
            <person name="Reinberg D."/>
            <person name="Wang J."/>
            <person name="Liebig J."/>
        </authorList>
    </citation>
    <scope>NUCLEOTIDE SEQUENCE [LARGE SCALE GENOMIC DNA]</scope>
    <source>
        <strain evidence="3 4">R22 G/1</strain>
    </source>
</reference>
<dbReference type="Proteomes" id="UP000008237">
    <property type="component" value="Unassembled WGS sequence"/>
</dbReference>
<feature type="compositionally biased region" description="Basic and acidic residues" evidence="1">
    <location>
        <begin position="276"/>
        <end position="292"/>
    </location>
</feature>
<keyword evidence="2" id="KW-0732">Signal</keyword>
<proteinExistence type="predicted"/>
<dbReference type="STRING" id="610380.E2BSR4"/>
<dbReference type="EMBL" id="GL450241">
    <property type="protein sequence ID" value="EFN81310.1"/>
    <property type="molecule type" value="Genomic_DNA"/>
</dbReference>
<dbReference type="OMA" id="YEQCSYV"/>
<feature type="region of interest" description="Disordered" evidence="1">
    <location>
        <begin position="392"/>
        <end position="507"/>
    </location>
</feature>